<evidence type="ECO:0000313" key="2">
    <source>
        <dbReference type="Proteomes" id="UP000594014"/>
    </source>
</evidence>
<name>A0ACD1AGW2_9FIRM</name>
<protein>
    <submittedName>
        <fullName evidence="1">TetR/AcrR family transcriptional regulator</fullName>
    </submittedName>
</protein>
<dbReference type="EMBL" id="CP042469">
    <property type="protein sequence ID" value="QOX65677.1"/>
    <property type="molecule type" value="Genomic_DNA"/>
</dbReference>
<reference evidence="1" key="1">
    <citation type="submission" date="2019-08" db="EMBL/GenBank/DDBJ databases">
        <title>Genome sequence of Clostridiales bacterium MT110.</title>
        <authorList>
            <person name="Cao J."/>
        </authorList>
    </citation>
    <scope>NUCLEOTIDE SEQUENCE</scope>
    <source>
        <strain evidence="1">MT110</strain>
    </source>
</reference>
<keyword evidence="2" id="KW-1185">Reference proteome</keyword>
<accession>A0ACD1AGW2</accession>
<gene>
    <name evidence="1" type="ORF">FRZ06_21150</name>
</gene>
<sequence length="199" mass="22722">MERAGKNMRRRGDALNESIYNATIEIIREVGYANLTFQKIAHTAKTSRTVMYRHWETTFDIIREIIIYKTANILGGELIDKIESTGNLRGDLLQLLTLYQRIYTEVGPEIMNAFLFEMGQNNKKIPGIEVNAINNNILTMRKLLESAKARGEKIKEVSDATLTLPFDLIRIENFLHKEGAGANRLDLLVDEILLPVFKI</sequence>
<organism evidence="1 2">
    <name type="scientific">Anoxybacterium hadale</name>
    <dbReference type="NCBI Taxonomy" id="3408580"/>
    <lineage>
        <taxon>Bacteria</taxon>
        <taxon>Bacillati</taxon>
        <taxon>Bacillota</taxon>
        <taxon>Clostridia</taxon>
        <taxon>Peptostreptococcales</taxon>
        <taxon>Anaerovoracaceae</taxon>
        <taxon>Anoxybacterium</taxon>
    </lineage>
</organism>
<dbReference type="Proteomes" id="UP000594014">
    <property type="component" value="Chromosome"/>
</dbReference>
<evidence type="ECO:0000313" key="1">
    <source>
        <dbReference type="EMBL" id="QOX65677.1"/>
    </source>
</evidence>
<proteinExistence type="predicted"/>